<dbReference type="EMBL" id="OZ020097">
    <property type="protein sequence ID" value="CAK9268727.1"/>
    <property type="molecule type" value="Genomic_DNA"/>
</dbReference>
<name>A0ABP0WQM0_9BRYO</name>
<proteinExistence type="predicted"/>
<evidence type="ECO:0000313" key="2">
    <source>
        <dbReference type="Proteomes" id="UP001497444"/>
    </source>
</evidence>
<gene>
    <name evidence="1" type="ORF">CSSPJE1EN1_LOCUS14205</name>
</gene>
<evidence type="ECO:0000313" key="1">
    <source>
        <dbReference type="EMBL" id="CAK9268727.1"/>
    </source>
</evidence>
<dbReference type="Proteomes" id="UP001497444">
    <property type="component" value="Chromosome 2"/>
</dbReference>
<accession>A0ABP0WQM0</accession>
<sequence>MTSEICSRVNPRRGADSTSIEEEGEPVLDSTNAPDIAVVFWELLWIRELPLPTTTEMHRKERGEGKKATKQDLSLQQQQRDGCVIAGSAT</sequence>
<organism evidence="1 2">
    <name type="scientific">Sphagnum jensenii</name>
    <dbReference type="NCBI Taxonomy" id="128206"/>
    <lineage>
        <taxon>Eukaryota</taxon>
        <taxon>Viridiplantae</taxon>
        <taxon>Streptophyta</taxon>
        <taxon>Embryophyta</taxon>
        <taxon>Bryophyta</taxon>
        <taxon>Sphagnophytina</taxon>
        <taxon>Sphagnopsida</taxon>
        <taxon>Sphagnales</taxon>
        <taxon>Sphagnaceae</taxon>
        <taxon>Sphagnum</taxon>
    </lineage>
</organism>
<protein>
    <submittedName>
        <fullName evidence="1">Uncharacterized protein</fullName>
    </submittedName>
</protein>
<keyword evidence="2" id="KW-1185">Reference proteome</keyword>
<reference evidence="1 2" key="1">
    <citation type="submission" date="2024-02" db="EMBL/GenBank/DDBJ databases">
        <authorList>
            <consortium name="ELIXIR-Norway"/>
            <consortium name="Elixir Norway"/>
        </authorList>
    </citation>
    <scope>NUCLEOTIDE SEQUENCE [LARGE SCALE GENOMIC DNA]</scope>
</reference>